<dbReference type="HOGENOM" id="CLU_1956017_0_0_9"/>
<dbReference type="OrthoDB" id="8318389at2"/>
<protein>
    <submittedName>
        <fullName evidence="1">Uncharacterized protein</fullName>
    </submittedName>
</protein>
<gene>
    <name evidence="1" type="ordered locus">Daud_0425</name>
</gene>
<dbReference type="Gene3D" id="3.30.565.10">
    <property type="entry name" value="Histidine kinase-like ATPase, C-terminal domain"/>
    <property type="match status" value="1"/>
</dbReference>
<dbReference type="RefSeq" id="WP_012301564.1">
    <property type="nucleotide sequence ID" value="NC_010424.1"/>
</dbReference>
<accession>B1I231</accession>
<dbReference type="KEGG" id="dau:Daud_0425"/>
<reference evidence="2" key="1">
    <citation type="submission" date="2007-10" db="EMBL/GenBank/DDBJ databases">
        <title>Complete sequence of chromosome of Desulforudis audaxviator MP104C.</title>
        <authorList>
            <person name="Copeland A."/>
            <person name="Lucas S."/>
            <person name="Lapidus A."/>
            <person name="Barry K."/>
            <person name="Glavina del Rio T."/>
            <person name="Dalin E."/>
            <person name="Tice H."/>
            <person name="Bruce D."/>
            <person name="Pitluck S."/>
            <person name="Lowry S.R."/>
            <person name="Larimer F."/>
            <person name="Land M.L."/>
            <person name="Hauser L."/>
            <person name="Kyrpides N."/>
            <person name="Ivanova N.N."/>
            <person name="Richardson P."/>
        </authorList>
    </citation>
    <scope>NUCLEOTIDE SEQUENCE [LARGE SCALE GENOMIC DNA]</scope>
    <source>
        <strain evidence="2">MP104C</strain>
    </source>
</reference>
<name>B1I231_DESAP</name>
<evidence type="ECO:0000313" key="1">
    <source>
        <dbReference type="EMBL" id="ACA58973.1"/>
    </source>
</evidence>
<sequence length="128" mass="14201">MDNDPGIKPEVVRRILDFNVRVSDKAVYRSPTRGAQGNGLKTVLGIPYALGSNAPVLIEGQGIRHVIRAWADPAGNVRVDHREEQSDVARGTRFTVRVSAEDQNFSVVYWAEAFAVFNPHALEKNRGF</sequence>
<dbReference type="eggNOG" id="COG1389">
    <property type="taxonomic scope" value="Bacteria"/>
</dbReference>
<reference evidence="1 2" key="2">
    <citation type="journal article" date="2008" name="Science">
        <title>Environmental genomics reveals a single-species ecosystem deep within Earth.</title>
        <authorList>
            <person name="Chivian D."/>
            <person name="Brodie E.L."/>
            <person name="Alm E.J."/>
            <person name="Culley D.E."/>
            <person name="Dehal P.S."/>
            <person name="Desantis T.Z."/>
            <person name="Gihring T.M."/>
            <person name="Lapidus A."/>
            <person name="Lin L.H."/>
            <person name="Lowry S.R."/>
            <person name="Moser D.P."/>
            <person name="Richardson P.M."/>
            <person name="Southam G."/>
            <person name="Wanger G."/>
            <person name="Pratt L.M."/>
            <person name="Andersen G.L."/>
            <person name="Hazen T.C."/>
            <person name="Brockman F.J."/>
            <person name="Arkin A.P."/>
            <person name="Onstott T.C."/>
        </authorList>
    </citation>
    <scope>NUCLEOTIDE SEQUENCE [LARGE SCALE GENOMIC DNA]</scope>
    <source>
        <strain evidence="1 2">MP104C</strain>
    </source>
</reference>
<dbReference type="Proteomes" id="UP000008544">
    <property type="component" value="Chromosome"/>
</dbReference>
<dbReference type="InterPro" id="IPR036890">
    <property type="entry name" value="HATPase_C_sf"/>
</dbReference>
<evidence type="ECO:0000313" key="2">
    <source>
        <dbReference type="Proteomes" id="UP000008544"/>
    </source>
</evidence>
<dbReference type="EMBL" id="CP000860">
    <property type="protein sequence ID" value="ACA58973.1"/>
    <property type="molecule type" value="Genomic_DNA"/>
</dbReference>
<organism evidence="1 2">
    <name type="scientific">Desulforudis audaxviator (strain MP104C)</name>
    <dbReference type="NCBI Taxonomy" id="477974"/>
    <lineage>
        <taxon>Bacteria</taxon>
        <taxon>Bacillati</taxon>
        <taxon>Bacillota</taxon>
        <taxon>Clostridia</taxon>
        <taxon>Thermoanaerobacterales</taxon>
        <taxon>Candidatus Desulforudaceae</taxon>
        <taxon>Candidatus Desulforudis</taxon>
    </lineage>
</organism>
<dbReference type="STRING" id="477974.Daud_0425"/>
<dbReference type="AlphaFoldDB" id="B1I231"/>
<keyword evidence="2" id="KW-1185">Reference proteome</keyword>
<proteinExistence type="predicted"/>